<protein>
    <submittedName>
        <fullName evidence="4">Transcriptional regulator</fullName>
    </submittedName>
</protein>
<dbReference type="Proteomes" id="UP000244677">
    <property type="component" value="Chromosome"/>
</dbReference>
<dbReference type="InterPro" id="IPR026881">
    <property type="entry name" value="WYL_dom"/>
</dbReference>
<dbReference type="EMBL" id="CP020919">
    <property type="protein sequence ID" value="AWG26377.1"/>
    <property type="molecule type" value="Genomic_DNA"/>
</dbReference>
<keyword evidence="5" id="KW-1185">Reference proteome</keyword>
<dbReference type="PANTHER" id="PTHR34580">
    <property type="match status" value="1"/>
</dbReference>
<sequence>MNRFDRITALLIQLQSQKVVKAQHLADRFGISLRTVYRDIRTLEEAGVPLYGEAGVGYSIVEGYRLPPVMFTPEEATAFLTAEKLMGKFTDQTLQKHFSAAIYKVRAVLRGSEKDLLENLETQIIVKEKVQNRENVPGNILDVLLKAITDKKAVKMEYCTFGDTATKERMVEPIGIFHENENWYTIAYCHLRESYRQFRTDRIFALELTEIDQLERASLKEYQELKEKSKTTLTLVKAILRIDPTIAVYLQDRKHYYGFVSEIVTDTHVDMTFLSQSLDEGLARWYMMFADYATIVEPQQLKDRVKDLLQKMIKKNADFENLLT</sequence>
<keyword evidence="2" id="KW-0804">Transcription</keyword>
<dbReference type="InterPro" id="IPR001034">
    <property type="entry name" value="DeoR_HTH"/>
</dbReference>
<organism evidence="4 5">
    <name type="scientific">Flavobacterium kingsejongi</name>
    <dbReference type="NCBI Taxonomy" id="1678728"/>
    <lineage>
        <taxon>Bacteria</taxon>
        <taxon>Pseudomonadati</taxon>
        <taxon>Bacteroidota</taxon>
        <taxon>Flavobacteriia</taxon>
        <taxon>Flavobacteriales</taxon>
        <taxon>Flavobacteriaceae</taxon>
        <taxon>Flavobacterium</taxon>
    </lineage>
</organism>
<evidence type="ECO:0000259" key="3">
    <source>
        <dbReference type="PROSITE" id="PS51000"/>
    </source>
</evidence>
<dbReference type="SUPFAM" id="SSF46785">
    <property type="entry name" value="Winged helix' DNA-binding domain"/>
    <property type="match status" value="1"/>
</dbReference>
<dbReference type="OrthoDB" id="9815009at2"/>
<dbReference type="Pfam" id="PF13280">
    <property type="entry name" value="WYL"/>
    <property type="match status" value="1"/>
</dbReference>
<dbReference type="Pfam" id="PF08279">
    <property type="entry name" value="HTH_11"/>
    <property type="match status" value="1"/>
</dbReference>
<dbReference type="PIRSF" id="PIRSF016838">
    <property type="entry name" value="PafC"/>
    <property type="match status" value="1"/>
</dbReference>
<name>A0A2S1LRI6_9FLAO</name>
<dbReference type="InterPro" id="IPR013196">
    <property type="entry name" value="HTH_11"/>
</dbReference>
<dbReference type="PANTHER" id="PTHR34580:SF1">
    <property type="entry name" value="PROTEIN PAFC"/>
    <property type="match status" value="1"/>
</dbReference>
<dbReference type="Gene3D" id="1.10.10.10">
    <property type="entry name" value="Winged helix-like DNA-binding domain superfamily/Winged helix DNA-binding domain"/>
    <property type="match status" value="1"/>
</dbReference>
<dbReference type="PROSITE" id="PS52050">
    <property type="entry name" value="WYL"/>
    <property type="match status" value="1"/>
</dbReference>
<dbReference type="SMART" id="SM00420">
    <property type="entry name" value="HTH_DEOR"/>
    <property type="match status" value="1"/>
</dbReference>
<dbReference type="InterPro" id="IPR036388">
    <property type="entry name" value="WH-like_DNA-bd_sf"/>
</dbReference>
<feature type="domain" description="HTH deoR-type" evidence="3">
    <location>
        <begin position="3"/>
        <end position="58"/>
    </location>
</feature>
<dbReference type="InterPro" id="IPR036390">
    <property type="entry name" value="WH_DNA-bd_sf"/>
</dbReference>
<evidence type="ECO:0000313" key="5">
    <source>
        <dbReference type="Proteomes" id="UP000244677"/>
    </source>
</evidence>
<keyword evidence="1" id="KW-0805">Transcription regulation</keyword>
<dbReference type="AlphaFoldDB" id="A0A2S1LRI6"/>
<reference evidence="4 5" key="1">
    <citation type="submission" date="2017-04" db="EMBL/GenBank/DDBJ databases">
        <title>Complete genome sequence of Flavobacterium kingsejong AJ004.</title>
        <authorList>
            <person name="Lee P.C."/>
        </authorList>
    </citation>
    <scope>NUCLEOTIDE SEQUENCE [LARGE SCALE GENOMIC DNA]</scope>
    <source>
        <strain evidence="4 5">AJ004</strain>
    </source>
</reference>
<evidence type="ECO:0000256" key="2">
    <source>
        <dbReference type="ARBA" id="ARBA00023163"/>
    </source>
</evidence>
<dbReference type="InterPro" id="IPR051534">
    <property type="entry name" value="CBASS_pafABC_assoc_protein"/>
</dbReference>
<proteinExistence type="predicted"/>
<dbReference type="KEGG" id="fki:FK004_14645"/>
<dbReference type="PROSITE" id="PS51000">
    <property type="entry name" value="HTH_DEOR_2"/>
    <property type="match status" value="1"/>
</dbReference>
<accession>A0A2S1LRI6</accession>
<dbReference type="InterPro" id="IPR028349">
    <property type="entry name" value="PafC-like"/>
</dbReference>
<evidence type="ECO:0000313" key="4">
    <source>
        <dbReference type="EMBL" id="AWG26377.1"/>
    </source>
</evidence>
<gene>
    <name evidence="4" type="ORF">FK004_14645</name>
</gene>
<dbReference type="InterPro" id="IPR057727">
    <property type="entry name" value="WCX_dom"/>
</dbReference>
<evidence type="ECO:0000256" key="1">
    <source>
        <dbReference type="ARBA" id="ARBA00023015"/>
    </source>
</evidence>
<dbReference type="Pfam" id="PF25583">
    <property type="entry name" value="WCX"/>
    <property type="match status" value="1"/>
</dbReference>
<dbReference type="RefSeq" id="WP_108737902.1">
    <property type="nucleotide sequence ID" value="NZ_CP020919.1"/>
</dbReference>
<dbReference type="GO" id="GO:0003700">
    <property type="term" value="F:DNA-binding transcription factor activity"/>
    <property type="evidence" value="ECO:0007669"/>
    <property type="project" value="InterPro"/>
</dbReference>